<evidence type="ECO:0000256" key="2">
    <source>
        <dbReference type="SAM" id="SignalP"/>
    </source>
</evidence>
<dbReference type="InterPro" id="IPR050245">
    <property type="entry name" value="PrsA_foldase"/>
</dbReference>
<comment type="caution">
    <text evidence="4">The sequence shown here is derived from an EMBL/GenBank/DDBJ whole genome shotgun (WGS) entry which is preliminary data.</text>
</comment>
<dbReference type="Gene3D" id="1.10.4030.10">
    <property type="entry name" value="Porin chaperone SurA, peptide-binding domain"/>
    <property type="match status" value="1"/>
</dbReference>
<dbReference type="Proteomes" id="UP000249061">
    <property type="component" value="Unassembled WGS sequence"/>
</dbReference>
<feature type="domain" description="PpiC" evidence="3">
    <location>
        <begin position="176"/>
        <end position="265"/>
    </location>
</feature>
<dbReference type="AlphaFoldDB" id="A0A2W5VA12"/>
<organism evidence="4 5">
    <name type="scientific">Archangium gephyra</name>
    <dbReference type="NCBI Taxonomy" id="48"/>
    <lineage>
        <taxon>Bacteria</taxon>
        <taxon>Pseudomonadati</taxon>
        <taxon>Myxococcota</taxon>
        <taxon>Myxococcia</taxon>
        <taxon>Myxococcales</taxon>
        <taxon>Cystobacterineae</taxon>
        <taxon>Archangiaceae</taxon>
        <taxon>Archangium</taxon>
    </lineage>
</organism>
<dbReference type="SUPFAM" id="SSF109998">
    <property type="entry name" value="Triger factor/SurA peptide-binding domain-like"/>
    <property type="match status" value="1"/>
</dbReference>
<evidence type="ECO:0000256" key="1">
    <source>
        <dbReference type="PROSITE-ProRule" id="PRU00278"/>
    </source>
</evidence>
<dbReference type="PROSITE" id="PS51257">
    <property type="entry name" value="PROKAR_LIPOPROTEIN"/>
    <property type="match status" value="1"/>
</dbReference>
<gene>
    <name evidence="4" type="ORF">DI536_29440</name>
</gene>
<keyword evidence="1" id="KW-0697">Rotamase</keyword>
<dbReference type="Pfam" id="PF13624">
    <property type="entry name" value="SurA_N_3"/>
    <property type="match status" value="1"/>
</dbReference>
<keyword evidence="1" id="KW-0413">Isomerase</keyword>
<evidence type="ECO:0000313" key="5">
    <source>
        <dbReference type="Proteomes" id="UP000249061"/>
    </source>
</evidence>
<feature type="chain" id="PRO_5015844586" evidence="2">
    <location>
        <begin position="18"/>
        <end position="329"/>
    </location>
</feature>
<feature type="signal peptide" evidence="2">
    <location>
        <begin position="1"/>
        <end position="17"/>
    </location>
</feature>
<dbReference type="GO" id="GO:0003755">
    <property type="term" value="F:peptidyl-prolyl cis-trans isomerase activity"/>
    <property type="evidence" value="ECO:0007669"/>
    <property type="project" value="UniProtKB-KW"/>
</dbReference>
<dbReference type="PANTHER" id="PTHR47245:SF2">
    <property type="entry name" value="PEPTIDYL-PROLYL CIS-TRANS ISOMERASE HP_0175-RELATED"/>
    <property type="match status" value="1"/>
</dbReference>
<name>A0A2W5VA12_9BACT</name>
<sequence>MVRAVRMSRLLPLAVAVALFGCPQQQKQKQDPTIIATVNGEVVGRAEFERLLAREAQAMEGTATRTPEQVEPFKQALLETMIERALLMQAARTANTVVTTEEVDRRVLALSSEYPAGTFDEALAKSQTSRAALTRSTREQLTIEKLLSEQVHARVAVTEEQIRSYYEEHTADFMEPEQVHAQQIVVKGLDEAKRIQQQLWQGKKFPDLARRYSLSPDARVGGDLGFFPRGTMPPAFDDVVFKLNVGGTSEVVSTEYGFHLFRVVEKKPARKRELNEVRNVIEEKLLVTLRAEAQKSYVAELRKKATVVINDQVLQSVSGRTVPAQSAEP</sequence>
<dbReference type="EMBL" id="QFQP01000035">
    <property type="protein sequence ID" value="PZR06991.1"/>
    <property type="molecule type" value="Genomic_DNA"/>
</dbReference>
<dbReference type="SUPFAM" id="SSF54534">
    <property type="entry name" value="FKBP-like"/>
    <property type="match status" value="1"/>
</dbReference>
<dbReference type="Pfam" id="PF13145">
    <property type="entry name" value="Rotamase_2"/>
    <property type="match status" value="1"/>
</dbReference>
<evidence type="ECO:0000259" key="3">
    <source>
        <dbReference type="PROSITE" id="PS50198"/>
    </source>
</evidence>
<dbReference type="Gene3D" id="3.10.50.40">
    <property type="match status" value="1"/>
</dbReference>
<dbReference type="PANTHER" id="PTHR47245">
    <property type="entry name" value="PEPTIDYLPROLYL ISOMERASE"/>
    <property type="match status" value="1"/>
</dbReference>
<accession>A0A2W5VA12</accession>
<proteinExistence type="predicted"/>
<evidence type="ECO:0000313" key="4">
    <source>
        <dbReference type="EMBL" id="PZR06991.1"/>
    </source>
</evidence>
<dbReference type="InterPro" id="IPR046357">
    <property type="entry name" value="PPIase_dom_sf"/>
</dbReference>
<dbReference type="InterPro" id="IPR000297">
    <property type="entry name" value="PPIase_PpiC"/>
</dbReference>
<reference evidence="4 5" key="1">
    <citation type="submission" date="2017-08" db="EMBL/GenBank/DDBJ databases">
        <title>Infants hospitalized years apart are colonized by the same room-sourced microbial strains.</title>
        <authorList>
            <person name="Brooks B."/>
            <person name="Olm M.R."/>
            <person name="Firek B.A."/>
            <person name="Baker R."/>
            <person name="Thomas B.C."/>
            <person name="Morowitz M.J."/>
            <person name="Banfield J.F."/>
        </authorList>
    </citation>
    <scope>NUCLEOTIDE SEQUENCE [LARGE SCALE GENOMIC DNA]</scope>
    <source>
        <strain evidence="4">S2_003_000_R2_14</strain>
    </source>
</reference>
<keyword evidence="2" id="KW-0732">Signal</keyword>
<dbReference type="PROSITE" id="PS50198">
    <property type="entry name" value="PPIC_PPIASE_2"/>
    <property type="match status" value="1"/>
</dbReference>
<dbReference type="InterPro" id="IPR027304">
    <property type="entry name" value="Trigger_fact/SurA_dom_sf"/>
</dbReference>
<protein>
    <submittedName>
        <fullName evidence="4">Foldase</fullName>
    </submittedName>
</protein>